<gene>
    <name evidence="1" type="ORF">SAMN04489806_2289</name>
</gene>
<dbReference type="Proteomes" id="UP000199183">
    <property type="component" value="Unassembled WGS sequence"/>
</dbReference>
<organism evidence="1 2">
    <name type="scientific">Paramicrobacterium humi</name>
    <dbReference type="NCBI Taxonomy" id="640635"/>
    <lineage>
        <taxon>Bacteria</taxon>
        <taxon>Bacillati</taxon>
        <taxon>Actinomycetota</taxon>
        <taxon>Actinomycetes</taxon>
        <taxon>Micrococcales</taxon>
        <taxon>Microbacteriaceae</taxon>
        <taxon>Paramicrobacterium</taxon>
    </lineage>
</organism>
<evidence type="ECO:0000313" key="2">
    <source>
        <dbReference type="Proteomes" id="UP000199183"/>
    </source>
</evidence>
<evidence type="ECO:0000313" key="1">
    <source>
        <dbReference type="EMBL" id="SEB98083.1"/>
    </source>
</evidence>
<evidence type="ECO:0008006" key="3">
    <source>
        <dbReference type="Google" id="ProtNLM"/>
    </source>
</evidence>
<dbReference type="RefSeq" id="WP_091184206.1">
    <property type="nucleotide sequence ID" value="NZ_FNRY01000001.1"/>
</dbReference>
<proteinExistence type="predicted"/>
<dbReference type="EMBL" id="FNRY01000001">
    <property type="protein sequence ID" value="SEB98083.1"/>
    <property type="molecule type" value="Genomic_DNA"/>
</dbReference>
<name>A0A1H4NS83_9MICO</name>
<dbReference type="STRING" id="640635.SAMN04489806_2289"/>
<keyword evidence="2" id="KW-1185">Reference proteome</keyword>
<protein>
    <recommendedName>
        <fullName evidence="3">DUF3263 domain-containing protein</fullName>
    </recommendedName>
</protein>
<dbReference type="AlphaFoldDB" id="A0A1H4NS83"/>
<accession>A0A1H4NS83</accession>
<dbReference type="OrthoDB" id="3268863at2"/>
<reference evidence="1 2" key="1">
    <citation type="submission" date="2016-10" db="EMBL/GenBank/DDBJ databases">
        <authorList>
            <person name="de Groot N.N."/>
        </authorList>
    </citation>
    <scope>NUCLEOTIDE SEQUENCE [LARGE SCALE GENOMIC DNA]</scope>
    <source>
        <strain evidence="1 2">DSM 21799</strain>
    </source>
</reference>
<dbReference type="InterPro" id="IPR021678">
    <property type="entry name" value="DUF3263"/>
</dbReference>
<sequence length="97" mass="11372">MDQVTDHGHDDEADCDALSERDIAILDFERQWWKHAGTKEEAIRARFALSSARYYQLLAALIKRPAALKHDPMLVKRLQRVRDQRMAARVRRTSLDR</sequence>
<dbReference type="Pfam" id="PF11662">
    <property type="entry name" value="DUF3263"/>
    <property type="match status" value="1"/>
</dbReference>